<comment type="caution">
    <text evidence="2">The sequence shown here is derived from an EMBL/GenBank/DDBJ whole genome shotgun (WGS) entry which is preliminary data.</text>
</comment>
<sequence length="75" mass="8519">MIGDFLTQVRGLVSFEAENGVPARRTPFGFLMPDYQQDNEGMDLWEKQFGEKAKGTTRVPIPPPRKVRSAHDRTV</sequence>
<evidence type="ECO:0000313" key="2">
    <source>
        <dbReference type="EMBL" id="KKN97487.1"/>
    </source>
</evidence>
<protein>
    <submittedName>
        <fullName evidence="2">Uncharacterized protein</fullName>
    </submittedName>
</protein>
<dbReference type="EMBL" id="LAZR01000057">
    <property type="protein sequence ID" value="KKN97487.1"/>
    <property type="molecule type" value="Genomic_DNA"/>
</dbReference>
<name>A0A0F9VCJ5_9ZZZZ</name>
<reference evidence="2" key="1">
    <citation type="journal article" date="2015" name="Nature">
        <title>Complex archaea that bridge the gap between prokaryotes and eukaryotes.</title>
        <authorList>
            <person name="Spang A."/>
            <person name="Saw J.H."/>
            <person name="Jorgensen S.L."/>
            <person name="Zaremba-Niedzwiedzka K."/>
            <person name="Martijn J."/>
            <person name="Lind A.E."/>
            <person name="van Eijk R."/>
            <person name="Schleper C."/>
            <person name="Guy L."/>
            <person name="Ettema T.J."/>
        </authorList>
    </citation>
    <scope>NUCLEOTIDE SEQUENCE</scope>
</reference>
<feature type="region of interest" description="Disordered" evidence="1">
    <location>
        <begin position="53"/>
        <end position="75"/>
    </location>
</feature>
<accession>A0A0F9VCJ5</accession>
<proteinExistence type="predicted"/>
<evidence type="ECO:0000256" key="1">
    <source>
        <dbReference type="SAM" id="MobiDB-lite"/>
    </source>
</evidence>
<gene>
    <name evidence="2" type="ORF">LCGC14_0156060</name>
</gene>
<dbReference type="AlphaFoldDB" id="A0A0F9VCJ5"/>
<organism evidence="2">
    <name type="scientific">marine sediment metagenome</name>
    <dbReference type="NCBI Taxonomy" id="412755"/>
    <lineage>
        <taxon>unclassified sequences</taxon>
        <taxon>metagenomes</taxon>
        <taxon>ecological metagenomes</taxon>
    </lineage>
</organism>